<keyword evidence="12" id="KW-1185">Reference proteome</keyword>
<dbReference type="InterPro" id="IPR001683">
    <property type="entry name" value="PX_dom"/>
</dbReference>
<evidence type="ECO:0000259" key="10">
    <source>
        <dbReference type="PROSITE" id="PS50195"/>
    </source>
</evidence>
<proteinExistence type="inferred from homology"/>
<evidence type="ECO:0000256" key="7">
    <source>
        <dbReference type="ARBA" id="ARBA00023121"/>
    </source>
</evidence>
<dbReference type="PANTHER" id="PTHR46979:SF2">
    <property type="entry name" value="SORTING NEXIN-41"/>
    <property type="match status" value="1"/>
</dbReference>
<sequence>MSLLGDSDEEDNNPFAGTSHLYASGIAAVPEGQDDFIPTNVTNVLSTVQEKKETRSELMNQLFGTDVIEPNGDQDFSVAATEGIEDSLFSGNDLISPTEYLKENEVIKISDAGHYRDMYGKYAIGYTIVFDGKEITRRYSEFDTLRHALCRLLPTIVIPPIPSKHPLIKYFIQPLSAEKDIKIIDRRKRLLASFLNNSYNIPEIRDHVVFKKFLDPEQVWQSVLSSPPISILPSNNLLAPPLNPTKPSPLHLLLPSPSSTANGYLEDSMNDEDKWLEAKFYEYEILLNRFDKMLQPFERHAKQTKSHLRGLANSLAELGAYYNAFSLECALVTLHKNMTYIDELSKGIEKIGQAIDVNYVSSEILSERILSLLEEPLGEMSQFMAEARQVLRFRKLKRIQYRIVDATIKKREARIQSLESAQEQMSRLEKALKENAEDSPTIAQMVNRMENPTEAAVPAETVLSSRQRQRQGSQGKWTGRLFKSRIAHGSSHLSQSPTGREIEPHLLTDDERKEEVIRLKKEVDKLHECFKLLTRDLAQVNDSTLGSLHGLFAYINNCWEVIMKRMARILLKWLKDCLQAWENARNVIEYITIES</sequence>
<dbReference type="GO" id="GO:0005829">
    <property type="term" value="C:cytosol"/>
    <property type="evidence" value="ECO:0007669"/>
    <property type="project" value="GOC"/>
</dbReference>
<dbReference type="SMART" id="SM00312">
    <property type="entry name" value="PX"/>
    <property type="match status" value="1"/>
</dbReference>
<evidence type="ECO:0000256" key="6">
    <source>
        <dbReference type="ARBA" id="ARBA00023006"/>
    </source>
</evidence>
<evidence type="ECO:0000256" key="9">
    <source>
        <dbReference type="SAM" id="Coils"/>
    </source>
</evidence>
<comment type="similarity">
    <text evidence="2">Belongs to the sorting nexin family.</text>
</comment>
<dbReference type="STRING" id="1230905.A0A1G4JF26"/>
<gene>
    <name evidence="11" type="ORF">LAMI_0D11672G</name>
</gene>
<dbReference type="SUPFAM" id="SSF64268">
    <property type="entry name" value="PX domain"/>
    <property type="match status" value="1"/>
</dbReference>
<dbReference type="Pfam" id="PF00787">
    <property type="entry name" value="PX"/>
    <property type="match status" value="1"/>
</dbReference>
<dbReference type="CDD" id="cd06867">
    <property type="entry name" value="PX_SNX41_42"/>
    <property type="match status" value="1"/>
</dbReference>
<reference evidence="11 12" key="1">
    <citation type="submission" date="2016-03" db="EMBL/GenBank/DDBJ databases">
        <authorList>
            <person name="Devillers H."/>
        </authorList>
    </citation>
    <scope>NUCLEOTIDE SEQUENCE [LARGE SCALE GENOMIC DNA]</scope>
    <source>
        <strain evidence="11">CBS 11717</strain>
    </source>
</reference>
<dbReference type="PROSITE" id="PS50195">
    <property type="entry name" value="PX"/>
    <property type="match status" value="1"/>
</dbReference>
<dbReference type="GO" id="GO:0032266">
    <property type="term" value="F:phosphatidylinositol-3-phosphate binding"/>
    <property type="evidence" value="ECO:0007669"/>
    <property type="project" value="UniProtKB-ARBA"/>
</dbReference>
<evidence type="ECO:0000256" key="4">
    <source>
        <dbReference type="ARBA" id="ARBA00022753"/>
    </source>
</evidence>
<feature type="coiled-coil region" evidence="9">
    <location>
        <begin position="411"/>
        <end position="438"/>
    </location>
</feature>
<keyword evidence="6" id="KW-0072">Autophagy</keyword>
<organism evidence="11 12">
    <name type="scientific">Lachancea mirantina</name>
    <dbReference type="NCBI Taxonomy" id="1230905"/>
    <lineage>
        <taxon>Eukaryota</taxon>
        <taxon>Fungi</taxon>
        <taxon>Dikarya</taxon>
        <taxon>Ascomycota</taxon>
        <taxon>Saccharomycotina</taxon>
        <taxon>Saccharomycetes</taxon>
        <taxon>Saccharomycetales</taxon>
        <taxon>Saccharomycetaceae</taxon>
        <taxon>Lachancea</taxon>
    </lineage>
</organism>
<keyword evidence="7" id="KW-0446">Lipid-binding</keyword>
<dbReference type="InterPro" id="IPR027267">
    <property type="entry name" value="AH/BAR_dom_sf"/>
</dbReference>
<accession>A0A1G4JF26</accession>
<evidence type="ECO:0000256" key="5">
    <source>
        <dbReference type="ARBA" id="ARBA00022927"/>
    </source>
</evidence>
<dbReference type="GO" id="GO:0006914">
    <property type="term" value="P:autophagy"/>
    <property type="evidence" value="ECO:0007669"/>
    <property type="project" value="UniProtKB-KW"/>
</dbReference>
<dbReference type="GO" id="GO:0015031">
    <property type="term" value="P:protein transport"/>
    <property type="evidence" value="ECO:0007669"/>
    <property type="project" value="UniProtKB-KW"/>
</dbReference>
<dbReference type="GO" id="GO:0010008">
    <property type="term" value="C:endosome membrane"/>
    <property type="evidence" value="ECO:0007669"/>
    <property type="project" value="UniProtKB-SubCell"/>
</dbReference>
<name>A0A1G4JF26_9SACH</name>
<evidence type="ECO:0000256" key="1">
    <source>
        <dbReference type="ARBA" id="ARBA00004481"/>
    </source>
</evidence>
<evidence type="ECO:0000256" key="2">
    <source>
        <dbReference type="ARBA" id="ARBA00010883"/>
    </source>
</evidence>
<dbReference type="InterPro" id="IPR036871">
    <property type="entry name" value="PX_dom_sf"/>
</dbReference>
<dbReference type="InterPro" id="IPR051079">
    <property type="entry name" value="Sorting_Nexin_Autophagy"/>
</dbReference>
<dbReference type="Gene3D" id="3.30.1520.10">
    <property type="entry name" value="Phox-like domain"/>
    <property type="match status" value="1"/>
</dbReference>
<dbReference type="PANTHER" id="PTHR46979">
    <property type="entry name" value="SORTING NEXIN-41"/>
    <property type="match status" value="1"/>
</dbReference>
<dbReference type="InterPro" id="IPR044106">
    <property type="entry name" value="PX_Snx41/Atg20"/>
</dbReference>
<dbReference type="GO" id="GO:0042147">
    <property type="term" value="P:retrograde transport, endosome to Golgi"/>
    <property type="evidence" value="ECO:0007669"/>
    <property type="project" value="InterPro"/>
</dbReference>
<protein>
    <submittedName>
        <fullName evidence="11">LAMI_0D11672g1_1</fullName>
    </submittedName>
</protein>
<keyword evidence="9" id="KW-0175">Coiled coil</keyword>
<dbReference type="Proteomes" id="UP000191024">
    <property type="component" value="Chromosome D"/>
</dbReference>
<evidence type="ECO:0000256" key="8">
    <source>
        <dbReference type="ARBA" id="ARBA00023136"/>
    </source>
</evidence>
<keyword evidence="3" id="KW-0813">Transport</keyword>
<dbReference type="AlphaFoldDB" id="A0A1G4JF26"/>
<keyword evidence="4" id="KW-0967">Endosome</keyword>
<keyword evidence="8" id="KW-0472">Membrane</keyword>
<keyword evidence="5" id="KW-0653">Protein transport</keyword>
<feature type="domain" description="PX" evidence="10">
    <location>
        <begin position="100"/>
        <end position="220"/>
    </location>
</feature>
<evidence type="ECO:0000313" key="12">
    <source>
        <dbReference type="Proteomes" id="UP000191024"/>
    </source>
</evidence>
<dbReference type="Gene3D" id="1.20.1270.60">
    <property type="entry name" value="Arfaptin homology (AH) domain/BAR domain"/>
    <property type="match status" value="1"/>
</dbReference>
<evidence type="ECO:0000256" key="3">
    <source>
        <dbReference type="ARBA" id="ARBA00022448"/>
    </source>
</evidence>
<evidence type="ECO:0000313" key="11">
    <source>
        <dbReference type="EMBL" id="SCU88889.1"/>
    </source>
</evidence>
<dbReference type="OrthoDB" id="289314at2759"/>
<comment type="subcellular location">
    <subcellularLocation>
        <location evidence="1">Endosome membrane</location>
        <topology evidence="1">Peripheral membrane protein</topology>
    </subcellularLocation>
</comment>
<dbReference type="EMBL" id="LT598463">
    <property type="protein sequence ID" value="SCU88889.1"/>
    <property type="molecule type" value="Genomic_DNA"/>
</dbReference>